<evidence type="ECO:0000313" key="1">
    <source>
        <dbReference type="EMBL" id="AHE53551.1"/>
    </source>
</evidence>
<dbReference type="STRING" id="1123269.NX02_09150"/>
<dbReference type="EMBL" id="CP006644">
    <property type="protein sequence ID" value="AHE53551.1"/>
    <property type="molecule type" value="Genomic_DNA"/>
</dbReference>
<dbReference type="AlphaFoldDB" id="W0A906"/>
<evidence type="ECO:0000313" key="2">
    <source>
        <dbReference type="Proteomes" id="UP000018851"/>
    </source>
</evidence>
<dbReference type="RefSeq" id="WP_025291806.1">
    <property type="nucleotide sequence ID" value="NZ_CP006644.1"/>
</dbReference>
<keyword evidence="2" id="KW-1185">Reference proteome</keyword>
<dbReference type="KEGG" id="ssan:NX02_09150"/>
<name>W0A906_9SPHN</name>
<accession>W0A906</accession>
<proteinExistence type="predicted"/>
<organism evidence="1 2">
    <name type="scientific">Sphingomonas sanxanigenens DSM 19645 = NX02</name>
    <dbReference type="NCBI Taxonomy" id="1123269"/>
    <lineage>
        <taxon>Bacteria</taxon>
        <taxon>Pseudomonadati</taxon>
        <taxon>Pseudomonadota</taxon>
        <taxon>Alphaproteobacteria</taxon>
        <taxon>Sphingomonadales</taxon>
        <taxon>Sphingomonadaceae</taxon>
        <taxon>Sphingomonas</taxon>
    </lineage>
</organism>
<dbReference type="Proteomes" id="UP000018851">
    <property type="component" value="Chromosome"/>
</dbReference>
<reference evidence="1 2" key="1">
    <citation type="submission" date="2013-07" db="EMBL/GenBank/DDBJ databases">
        <title>Completed genome of Sphingomonas sanxanigenens NX02.</title>
        <authorList>
            <person name="Ma T."/>
            <person name="Huang H."/>
            <person name="Wu M."/>
            <person name="Li X."/>
            <person name="Li G."/>
        </authorList>
    </citation>
    <scope>NUCLEOTIDE SEQUENCE [LARGE SCALE GENOMIC DNA]</scope>
    <source>
        <strain evidence="1 2">NX02</strain>
    </source>
</reference>
<protein>
    <submittedName>
        <fullName evidence="1">Uncharacterized protein</fullName>
    </submittedName>
</protein>
<dbReference type="HOGENOM" id="CLU_2669180_0_0_5"/>
<sequence length="75" mass="7678">MTAIVVFLSTPIDADKLAEYGQKALATVATHGGAAPGLGPLFGLSNGAAYTHGAIFSLPTMRPRPVGTKVPLIRC</sequence>
<gene>
    <name evidence="1" type="ORF">NX02_09150</name>
</gene>